<accession>A0A2S5RG26</accession>
<dbReference type="RefSeq" id="WP_104205627.1">
    <property type="nucleotide sequence ID" value="NZ_PHNF01000002.1"/>
</dbReference>
<evidence type="ECO:0000313" key="1">
    <source>
        <dbReference type="EMBL" id="PPE06251.1"/>
    </source>
</evidence>
<dbReference type="InterPro" id="IPR054781">
    <property type="entry name" value="Asp23-rel"/>
</dbReference>
<protein>
    <submittedName>
        <fullName evidence="1">Uncharacterized protein</fullName>
    </submittedName>
</protein>
<dbReference type="EMBL" id="PHNF01000002">
    <property type="protein sequence ID" value="PPE06251.1"/>
    <property type="molecule type" value="Genomic_DNA"/>
</dbReference>
<comment type="caution">
    <text evidence="1">The sequence shown here is derived from an EMBL/GenBank/DDBJ whole genome shotgun (WGS) entry which is preliminary data.</text>
</comment>
<dbReference type="NCBIfam" id="NF045836">
    <property type="entry name" value="MMB_0454_fam"/>
    <property type="match status" value="1"/>
</dbReference>
<reference evidence="1 2" key="1">
    <citation type="submission" date="2017-11" db="EMBL/GenBank/DDBJ databases">
        <title>Genome sequence of Mesoplasma corruscae ELCA-2 (ATCC 49579).</title>
        <authorList>
            <person name="Lo W.-S."/>
            <person name="Kuo C.-H."/>
        </authorList>
    </citation>
    <scope>NUCLEOTIDE SEQUENCE [LARGE SCALE GENOMIC DNA]</scope>
    <source>
        <strain evidence="1 2">ELCA-2</strain>
    </source>
</reference>
<dbReference type="OrthoDB" id="400125at2"/>
<evidence type="ECO:0000313" key="2">
    <source>
        <dbReference type="Proteomes" id="UP000239785"/>
    </source>
</evidence>
<gene>
    <name evidence="1" type="ORF">MCORR_v1c05550</name>
</gene>
<name>A0A2S5RG26_9MOLU</name>
<sequence length="99" mass="11570">MYISIERNNRGSLDIEINALNRLIEHSVTSDVRDVTKKIKDIDVWTDIYYDNVVYVLIKIKLIDNAMMLDEHQIYKGVEEAIFQTLGLKPKNIAIAYRK</sequence>
<keyword evidence="2" id="KW-1185">Reference proteome</keyword>
<dbReference type="Proteomes" id="UP000239785">
    <property type="component" value="Unassembled WGS sequence"/>
</dbReference>
<dbReference type="AlphaFoldDB" id="A0A2S5RG26"/>
<organism evidence="1 2">
    <name type="scientific">Mesoplasma corruscae</name>
    <dbReference type="NCBI Taxonomy" id="216874"/>
    <lineage>
        <taxon>Bacteria</taxon>
        <taxon>Bacillati</taxon>
        <taxon>Mycoplasmatota</taxon>
        <taxon>Mollicutes</taxon>
        <taxon>Entomoplasmatales</taxon>
        <taxon>Entomoplasmataceae</taxon>
        <taxon>Mesoplasma</taxon>
    </lineage>
</organism>
<proteinExistence type="predicted"/>